<comment type="similarity">
    <text evidence="2">Belongs to the class-II aminoacyl-tRNA synthetase family.</text>
</comment>
<keyword evidence="5" id="KW-0547">Nucleotide-binding</keyword>
<dbReference type="PANTHER" id="PTHR11538:SF41">
    <property type="entry name" value="PHENYLALANINE--TRNA LIGASE, MITOCHONDRIAL"/>
    <property type="match status" value="1"/>
</dbReference>
<evidence type="ECO:0000256" key="12">
    <source>
        <dbReference type="ARBA" id="ARBA00049255"/>
    </source>
</evidence>
<keyword evidence="4" id="KW-0436">Ligase</keyword>
<evidence type="ECO:0000256" key="6">
    <source>
        <dbReference type="ARBA" id="ARBA00022840"/>
    </source>
</evidence>
<evidence type="ECO:0000259" key="14">
    <source>
        <dbReference type="PROSITE" id="PS50862"/>
    </source>
</evidence>
<evidence type="ECO:0000256" key="10">
    <source>
        <dbReference type="ARBA" id="ARBA00023146"/>
    </source>
</evidence>
<dbReference type="CDD" id="cd00496">
    <property type="entry name" value="PheRS_alpha_core"/>
    <property type="match status" value="1"/>
</dbReference>
<keyword evidence="10" id="KW-0030">Aminoacyl-tRNA synthetase</keyword>
<evidence type="ECO:0000256" key="4">
    <source>
        <dbReference type="ARBA" id="ARBA00022598"/>
    </source>
</evidence>
<dbReference type="SUPFAM" id="SSF54991">
    <property type="entry name" value="Anticodon-binding domain of PheRS"/>
    <property type="match status" value="1"/>
</dbReference>
<dbReference type="GO" id="GO:0004826">
    <property type="term" value="F:phenylalanine-tRNA ligase activity"/>
    <property type="evidence" value="ECO:0007669"/>
    <property type="project" value="UniProtKB-EC"/>
</dbReference>
<keyword evidence="8" id="KW-0809">Transit peptide</keyword>
<evidence type="ECO:0000256" key="7">
    <source>
        <dbReference type="ARBA" id="ARBA00022917"/>
    </source>
</evidence>
<dbReference type="InterPro" id="IPR036690">
    <property type="entry name" value="Fdx_antiC-bd_sf"/>
</dbReference>
<evidence type="ECO:0000256" key="1">
    <source>
        <dbReference type="ARBA" id="ARBA00004305"/>
    </source>
</evidence>
<evidence type="ECO:0000256" key="3">
    <source>
        <dbReference type="ARBA" id="ARBA00012814"/>
    </source>
</evidence>
<protein>
    <recommendedName>
        <fullName evidence="3">phenylalanine--tRNA ligase</fullName>
        <ecNumber evidence="3">6.1.1.20</ecNumber>
    </recommendedName>
    <alternativeName>
        <fullName evidence="11">Phenylalanyl-tRNA synthetase</fullName>
    </alternativeName>
</protein>
<comment type="catalytic activity">
    <reaction evidence="12">
        <text>tRNA(Phe) + L-phenylalanine + ATP = L-phenylalanyl-tRNA(Phe) + AMP + diphosphate + H(+)</text>
        <dbReference type="Rhea" id="RHEA:19413"/>
        <dbReference type="Rhea" id="RHEA-COMP:9668"/>
        <dbReference type="Rhea" id="RHEA-COMP:9699"/>
        <dbReference type="ChEBI" id="CHEBI:15378"/>
        <dbReference type="ChEBI" id="CHEBI:30616"/>
        <dbReference type="ChEBI" id="CHEBI:33019"/>
        <dbReference type="ChEBI" id="CHEBI:58095"/>
        <dbReference type="ChEBI" id="CHEBI:78442"/>
        <dbReference type="ChEBI" id="CHEBI:78531"/>
        <dbReference type="ChEBI" id="CHEBI:456215"/>
        <dbReference type="EC" id="6.1.1.20"/>
    </reaction>
</comment>
<dbReference type="GO" id="GO:0000049">
    <property type="term" value="F:tRNA binding"/>
    <property type="evidence" value="ECO:0007669"/>
    <property type="project" value="InterPro"/>
</dbReference>
<evidence type="ECO:0000256" key="9">
    <source>
        <dbReference type="ARBA" id="ARBA00023128"/>
    </source>
</evidence>
<evidence type="ECO:0000256" key="5">
    <source>
        <dbReference type="ARBA" id="ARBA00022741"/>
    </source>
</evidence>
<dbReference type="Proteomes" id="UP001153620">
    <property type="component" value="Chromosome 2"/>
</dbReference>
<evidence type="ECO:0000313" key="16">
    <source>
        <dbReference type="EMBL" id="CAG9804692.1"/>
    </source>
</evidence>
<dbReference type="Pfam" id="PF03147">
    <property type="entry name" value="FDX-ACB"/>
    <property type="match status" value="1"/>
</dbReference>
<dbReference type="SUPFAM" id="SSF55681">
    <property type="entry name" value="Class II aaRS and biotin synthetases"/>
    <property type="match status" value="1"/>
</dbReference>
<accession>A0A9N9RWI5</accession>
<dbReference type="EMBL" id="OU895878">
    <property type="protein sequence ID" value="CAG9804692.1"/>
    <property type="molecule type" value="Genomic_DNA"/>
</dbReference>
<dbReference type="InterPro" id="IPR005121">
    <property type="entry name" value="Fdx_antiC-bd"/>
</dbReference>
<keyword evidence="7" id="KW-0648">Protein biosynthesis</keyword>
<sequence>MLLNSGIIKIKHISQAFTRIVSTQPVQNVIELQNNKYESDDYFNLTPKILSYLDMNLHLKKHHPLSIMRQRIVNFFYKEYANPKGTPLFSVFDRLSPIVSVNQNFESLLIPKDHPSRAKSDCYYINRGYMLRAHCTAHQVELLRSGLDNFLVVGDVYRRDEIDATHFPVFHQVDAVRIVHNDKLFKNNPDLEIFEKNFSENVNTSSEMVGSSEKCIDQVKQPCHTVESVKLMEYEMKNTLERLVMSLFGNQLKYRWVDAYFPFTQPSWELEIYYNDKWFEILGCGIMRNEILSRAGIHNSIGYAFGLGLERLAMIIYNIPDIRLFWSQDSGFINQFNEDELNKNFKYKPISQYPQCANDISFWLPSELNFETFSLNDVYDVVRSVGGDIVEQVSLLDKFTHPKTGKNSLTFRIVYRHMERTLTQEEANDLHDAISKELIEKYNIKIR</sequence>
<dbReference type="Gene3D" id="3.30.70.380">
    <property type="entry name" value="Ferrodoxin-fold anticodon-binding domain"/>
    <property type="match status" value="1"/>
</dbReference>
<proteinExistence type="inferred from homology"/>
<evidence type="ECO:0000259" key="15">
    <source>
        <dbReference type="PROSITE" id="PS51447"/>
    </source>
</evidence>
<dbReference type="FunFam" id="3.30.930.10:FF:000053">
    <property type="entry name" value="Phenylalanyl-tRNA synthetase mitochondrial"/>
    <property type="match status" value="1"/>
</dbReference>
<comment type="function">
    <text evidence="13">Is responsible for the charging of tRNA(Phe) with phenylalanine in mitochondrial translation.</text>
</comment>
<feature type="domain" description="Aminoacyl-transfer RNA synthetases class-II family profile" evidence="14">
    <location>
        <begin position="154"/>
        <end position="349"/>
    </location>
</feature>
<dbReference type="FunFam" id="3.30.70.380:FF:000002">
    <property type="entry name" value="phenylalanine--tRNA ligase, mitochondrial"/>
    <property type="match status" value="1"/>
</dbReference>
<dbReference type="Gene3D" id="3.30.930.10">
    <property type="entry name" value="Bira Bifunctional Protein, Domain 2"/>
    <property type="match status" value="1"/>
</dbReference>
<reference evidence="16" key="1">
    <citation type="submission" date="2022-01" db="EMBL/GenBank/DDBJ databases">
        <authorList>
            <person name="King R."/>
        </authorList>
    </citation>
    <scope>NUCLEOTIDE SEQUENCE</scope>
</reference>
<keyword evidence="17" id="KW-1185">Reference proteome</keyword>
<dbReference type="InterPro" id="IPR004530">
    <property type="entry name" value="Phe-tRNA-synth_IIc_mito"/>
</dbReference>
<gene>
    <name evidence="16" type="ORF">CHIRRI_LOCUS7571</name>
</gene>
<evidence type="ECO:0000256" key="8">
    <source>
        <dbReference type="ARBA" id="ARBA00022946"/>
    </source>
</evidence>
<dbReference type="InterPro" id="IPR045864">
    <property type="entry name" value="aa-tRNA-synth_II/BPL/LPL"/>
</dbReference>
<dbReference type="GO" id="GO:0005759">
    <property type="term" value="C:mitochondrial matrix"/>
    <property type="evidence" value="ECO:0007669"/>
    <property type="project" value="UniProtKB-SubCell"/>
</dbReference>
<comment type="subcellular location">
    <subcellularLocation>
        <location evidence="1">Mitochondrion matrix</location>
    </subcellularLocation>
</comment>
<evidence type="ECO:0000256" key="11">
    <source>
        <dbReference type="ARBA" id="ARBA00031194"/>
    </source>
</evidence>
<organism evidence="16 17">
    <name type="scientific">Chironomus riparius</name>
    <dbReference type="NCBI Taxonomy" id="315576"/>
    <lineage>
        <taxon>Eukaryota</taxon>
        <taxon>Metazoa</taxon>
        <taxon>Ecdysozoa</taxon>
        <taxon>Arthropoda</taxon>
        <taxon>Hexapoda</taxon>
        <taxon>Insecta</taxon>
        <taxon>Pterygota</taxon>
        <taxon>Neoptera</taxon>
        <taxon>Endopterygota</taxon>
        <taxon>Diptera</taxon>
        <taxon>Nematocera</taxon>
        <taxon>Chironomoidea</taxon>
        <taxon>Chironomidae</taxon>
        <taxon>Chironominae</taxon>
        <taxon>Chironomus</taxon>
    </lineage>
</organism>
<dbReference type="OrthoDB" id="4457at2759"/>
<dbReference type="Pfam" id="PF01409">
    <property type="entry name" value="tRNA-synt_2d"/>
    <property type="match status" value="2"/>
</dbReference>
<dbReference type="InterPro" id="IPR002319">
    <property type="entry name" value="Phenylalanyl-tRNA_Synthase"/>
</dbReference>
<keyword evidence="9" id="KW-0496">Mitochondrion</keyword>
<dbReference type="GO" id="GO:0006432">
    <property type="term" value="P:phenylalanyl-tRNA aminoacylation"/>
    <property type="evidence" value="ECO:0007669"/>
    <property type="project" value="InterPro"/>
</dbReference>
<dbReference type="PROSITE" id="PS51447">
    <property type="entry name" value="FDX_ACB"/>
    <property type="match status" value="1"/>
</dbReference>
<evidence type="ECO:0000256" key="13">
    <source>
        <dbReference type="ARBA" id="ARBA00057761"/>
    </source>
</evidence>
<dbReference type="NCBIfam" id="TIGR00469">
    <property type="entry name" value="pheS_mito"/>
    <property type="match status" value="1"/>
</dbReference>
<dbReference type="EC" id="6.1.1.20" evidence="3"/>
<dbReference type="PANTHER" id="PTHR11538">
    <property type="entry name" value="PHENYLALANYL-TRNA SYNTHETASE"/>
    <property type="match status" value="1"/>
</dbReference>
<dbReference type="AlphaFoldDB" id="A0A9N9RWI5"/>
<dbReference type="SMART" id="SM00896">
    <property type="entry name" value="FDX-ACB"/>
    <property type="match status" value="1"/>
</dbReference>
<dbReference type="PROSITE" id="PS50862">
    <property type="entry name" value="AA_TRNA_LIGASE_II"/>
    <property type="match status" value="1"/>
</dbReference>
<keyword evidence="6" id="KW-0067">ATP-binding</keyword>
<feature type="domain" description="FDX-ACB" evidence="15">
    <location>
        <begin position="351"/>
        <end position="447"/>
    </location>
</feature>
<evidence type="ECO:0000313" key="17">
    <source>
        <dbReference type="Proteomes" id="UP001153620"/>
    </source>
</evidence>
<reference evidence="16" key="2">
    <citation type="submission" date="2022-10" db="EMBL/GenBank/DDBJ databases">
        <authorList>
            <consortium name="ENA_rothamsted_submissions"/>
            <consortium name="culmorum"/>
            <person name="King R."/>
        </authorList>
    </citation>
    <scope>NUCLEOTIDE SEQUENCE</scope>
</reference>
<name>A0A9N9RWI5_9DIPT</name>
<evidence type="ECO:0000256" key="2">
    <source>
        <dbReference type="ARBA" id="ARBA00008226"/>
    </source>
</evidence>
<dbReference type="InterPro" id="IPR006195">
    <property type="entry name" value="aa-tRNA-synth_II"/>
</dbReference>
<dbReference type="GO" id="GO:0005524">
    <property type="term" value="F:ATP binding"/>
    <property type="evidence" value="ECO:0007669"/>
    <property type="project" value="UniProtKB-KW"/>
</dbReference>